<sequence length="109" mass="12281">MRSQLCFTIQSAITEDSTLANSFRSCAVRKLSTDKVDTSISWDTQYLRPKFSSVSSNSFQSRVRSVVLNHRPVNLYYYGTITRISGASIMNWNFTVTSLILVLVTCAQV</sequence>
<proteinExistence type="predicted"/>
<accession>A0A4E0RIX8</accession>
<name>A0A4E0RIX8_FASHE</name>
<dbReference type="EMBL" id="JXXN02004018">
    <property type="protein sequence ID" value="THD20947.1"/>
    <property type="molecule type" value="Genomic_DNA"/>
</dbReference>
<dbReference type="AlphaFoldDB" id="A0A4E0RIX8"/>
<protein>
    <submittedName>
        <fullName evidence="1">Uncharacterized protein</fullName>
    </submittedName>
</protein>
<comment type="caution">
    <text evidence="1">The sequence shown here is derived from an EMBL/GenBank/DDBJ whole genome shotgun (WGS) entry which is preliminary data.</text>
</comment>
<keyword evidence="2" id="KW-1185">Reference proteome</keyword>
<reference evidence="1" key="1">
    <citation type="submission" date="2019-03" db="EMBL/GenBank/DDBJ databases">
        <title>Improved annotation for the trematode Fasciola hepatica.</title>
        <authorList>
            <person name="Choi Y.-J."/>
            <person name="Martin J."/>
            <person name="Mitreva M."/>
        </authorList>
    </citation>
    <scope>NUCLEOTIDE SEQUENCE [LARGE SCALE GENOMIC DNA]</scope>
</reference>
<dbReference type="Proteomes" id="UP000230066">
    <property type="component" value="Unassembled WGS sequence"/>
</dbReference>
<evidence type="ECO:0000313" key="1">
    <source>
        <dbReference type="EMBL" id="THD20947.1"/>
    </source>
</evidence>
<evidence type="ECO:0000313" key="2">
    <source>
        <dbReference type="Proteomes" id="UP000230066"/>
    </source>
</evidence>
<organism evidence="1 2">
    <name type="scientific">Fasciola hepatica</name>
    <name type="common">Liver fluke</name>
    <dbReference type="NCBI Taxonomy" id="6192"/>
    <lineage>
        <taxon>Eukaryota</taxon>
        <taxon>Metazoa</taxon>
        <taxon>Spiralia</taxon>
        <taxon>Lophotrochozoa</taxon>
        <taxon>Platyhelminthes</taxon>
        <taxon>Trematoda</taxon>
        <taxon>Digenea</taxon>
        <taxon>Plagiorchiida</taxon>
        <taxon>Echinostomata</taxon>
        <taxon>Echinostomatoidea</taxon>
        <taxon>Fasciolidae</taxon>
        <taxon>Fasciola</taxon>
    </lineage>
</organism>
<gene>
    <name evidence="1" type="ORF">D915_008271</name>
</gene>